<proteinExistence type="predicted"/>
<gene>
    <name evidence="1" type="ORF">LCGC14_0659440</name>
</gene>
<comment type="caution">
    <text evidence="1">The sequence shown here is derived from an EMBL/GenBank/DDBJ whole genome shotgun (WGS) entry which is preliminary data.</text>
</comment>
<dbReference type="EMBL" id="LAZR01001257">
    <property type="protein sequence ID" value="KKN47778.1"/>
    <property type="molecule type" value="Genomic_DNA"/>
</dbReference>
<name>A0A0F9U2D5_9ZZZZ</name>
<evidence type="ECO:0000313" key="1">
    <source>
        <dbReference type="EMBL" id="KKN47778.1"/>
    </source>
</evidence>
<dbReference type="AlphaFoldDB" id="A0A0F9U2D5"/>
<sequence>MPLRAFCVELKRDFNCITGLPENPQKLNWSCPNCDVDFFLIRYGSKYAFLHEREVVDFIRSLVGESYILWAQRERRSIIVFLNDRSLFMKNL</sequence>
<organism evidence="1">
    <name type="scientific">marine sediment metagenome</name>
    <dbReference type="NCBI Taxonomy" id="412755"/>
    <lineage>
        <taxon>unclassified sequences</taxon>
        <taxon>metagenomes</taxon>
        <taxon>ecological metagenomes</taxon>
    </lineage>
</organism>
<reference evidence="1" key="1">
    <citation type="journal article" date="2015" name="Nature">
        <title>Complex archaea that bridge the gap between prokaryotes and eukaryotes.</title>
        <authorList>
            <person name="Spang A."/>
            <person name="Saw J.H."/>
            <person name="Jorgensen S.L."/>
            <person name="Zaremba-Niedzwiedzka K."/>
            <person name="Martijn J."/>
            <person name="Lind A.E."/>
            <person name="van Eijk R."/>
            <person name="Schleper C."/>
            <person name="Guy L."/>
            <person name="Ettema T.J."/>
        </authorList>
    </citation>
    <scope>NUCLEOTIDE SEQUENCE</scope>
</reference>
<protein>
    <submittedName>
        <fullName evidence="1">Uncharacterized protein</fullName>
    </submittedName>
</protein>
<accession>A0A0F9U2D5</accession>